<dbReference type="SMART" id="SM00347">
    <property type="entry name" value="HTH_MARR"/>
    <property type="match status" value="1"/>
</dbReference>
<evidence type="ECO:0000313" key="3">
    <source>
        <dbReference type="Proteomes" id="UP000295008"/>
    </source>
</evidence>
<dbReference type="PROSITE" id="PS50995">
    <property type="entry name" value="HTH_MARR_2"/>
    <property type="match status" value="1"/>
</dbReference>
<dbReference type="Proteomes" id="UP000295008">
    <property type="component" value="Unassembled WGS sequence"/>
</dbReference>
<dbReference type="GO" id="GO:0003677">
    <property type="term" value="F:DNA binding"/>
    <property type="evidence" value="ECO:0007669"/>
    <property type="project" value="UniProtKB-KW"/>
</dbReference>
<dbReference type="InterPro" id="IPR039422">
    <property type="entry name" value="MarR/SlyA-like"/>
</dbReference>
<feature type="domain" description="HTH marR-type" evidence="1">
    <location>
        <begin position="11"/>
        <end position="149"/>
    </location>
</feature>
<dbReference type="InterPro" id="IPR036388">
    <property type="entry name" value="WH-like_DNA-bd_sf"/>
</dbReference>
<dbReference type="RefSeq" id="WP_132013440.1">
    <property type="nucleotide sequence ID" value="NZ_SLUN01000005.1"/>
</dbReference>
<gene>
    <name evidence="2" type="ORF">EDC14_1005154</name>
</gene>
<dbReference type="GO" id="GO:0006950">
    <property type="term" value="P:response to stress"/>
    <property type="evidence" value="ECO:0007669"/>
    <property type="project" value="TreeGrafter"/>
</dbReference>
<keyword evidence="2" id="KW-0238">DNA-binding</keyword>
<proteinExistence type="predicted"/>
<dbReference type="OrthoDB" id="5461037at2"/>
<dbReference type="InterPro" id="IPR036390">
    <property type="entry name" value="WH_DNA-bd_sf"/>
</dbReference>
<dbReference type="SUPFAM" id="SSF46785">
    <property type="entry name" value="Winged helix' DNA-binding domain"/>
    <property type="match status" value="1"/>
</dbReference>
<dbReference type="InterPro" id="IPR011991">
    <property type="entry name" value="ArsR-like_HTH"/>
</dbReference>
<protein>
    <submittedName>
        <fullName evidence="2">DNA-binding MarR family transcriptional regulator</fullName>
    </submittedName>
</protein>
<sequence>MSMVNSQDTPALRISYSLLRVIYKFFDIDQKTRYYGTDHPLSYVEIHLISAIHRNEGVHVTGLAEILGVTKGAVSQVLMKLETKGYVLKERDPLNQSRFLLKLTPKGETAHRHHIEFHNKFDELVCQILKGQTDGNVQFLEDFIEAFDQKLDCWAEIVDP</sequence>
<organism evidence="2 3">
    <name type="scientific">Hydrogenispora ethanolica</name>
    <dbReference type="NCBI Taxonomy" id="1082276"/>
    <lineage>
        <taxon>Bacteria</taxon>
        <taxon>Bacillati</taxon>
        <taxon>Bacillota</taxon>
        <taxon>Hydrogenispora</taxon>
    </lineage>
</organism>
<evidence type="ECO:0000259" key="1">
    <source>
        <dbReference type="PROSITE" id="PS50995"/>
    </source>
</evidence>
<dbReference type="Gene3D" id="1.10.10.10">
    <property type="entry name" value="Winged helix-like DNA-binding domain superfamily/Winged helix DNA-binding domain"/>
    <property type="match status" value="1"/>
</dbReference>
<reference evidence="2 3" key="1">
    <citation type="submission" date="2019-03" db="EMBL/GenBank/DDBJ databases">
        <title>Genomic Encyclopedia of Type Strains, Phase IV (KMG-IV): sequencing the most valuable type-strain genomes for metagenomic binning, comparative biology and taxonomic classification.</title>
        <authorList>
            <person name="Goeker M."/>
        </authorList>
    </citation>
    <scope>NUCLEOTIDE SEQUENCE [LARGE SCALE GENOMIC DNA]</scope>
    <source>
        <strain evidence="2 3">LX-B</strain>
    </source>
</reference>
<evidence type="ECO:0000313" key="2">
    <source>
        <dbReference type="EMBL" id="TCL73292.1"/>
    </source>
</evidence>
<dbReference type="CDD" id="cd00090">
    <property type="entry name" value="HTH_ARSR"/>
    <property type="match status" value="1"/>
</dbReference>
<name>A0A4R1S4I4_HYDET</name>
<comment type="caution">
    <text evidence="2">The sequence shown here is derived from an EMBL/GenBank/DDBJ whole genome shotgun (WGS) entry which is preliminary data.</text>
</comment>
<dbReference type="AlphaFoldDB" id="A0A4R1S4I4"/>
<dbReference type="PANTHER" id="PTHR33164">
    <property type="entry name" value="TRANSCRIPTIONAL REGULATOR, MARR FAMILY"/>
    <property type="match status" value="1"/>
</dbReference>
<dbReference type="InterPro" id="IPR000835">
    <property type="entry name" value="HTH_MarR-typ"/>
</dbReference>
<dbReference type="Pfam" id="PF12802">
    <property type="entry name" value="MarR_2"/>
    <property type="match status" value="1"/>
</dbReference>
<keyword evidence="3" id="KW-1185">Reference proteome</keyword>
<accession>A0A4R1S4I4</accession>
<dbReference type="EMBL" id="SLUN01000005">
    <property type="protein sequence ID" value="TCL73292.1"/>
    <property type="molecule type" value="Genomic_DNA"/>
</dbReference>
<dbReference type="PANTHER" id="PTHR33164:SF89">
    <property type="entry name" value="MARR FAMILY REGULATORY PROTEIN"/>
    <property type="match status" value="1"/>
</dbReference>
<dbReference type="GO" id="GO:0003700">
    <property type="term" value="F:DNA-binding transcription factor activity"/>
    <property type="evidence" value="ECO:0007669"/>
    <property type="project" value="InterPro"/>
</dbReference>